<comment type="caution">
    <text evidence="1">The sequence shown here is derived from an EMBL/GenBank/DDBJ whole genome shotgun (WGS) entry which is preliminary data.</text>
</comment>
<accession>A0A2V0QLH8</accession>
<sequence>MDQGTPQRQCFIVGAQVENIAQVPGDLRQATRPAPGRQQQSAVRQLIAVSQLQAMALRVEALYRVIGQMLDTQLSESRVRTQAATGQVHGASQHALGQRWALIRHVWLGADQYQPAGVTLIAQGQRCTATCMTRANDNQWSIHGMHS</sequence>
<evidence type="ECO:0000313" key="2">
    <source>
        <dbReference type="Proteomes" id="UP000247480"/>
    </source>
</evidence>
<reference evidence="1 2" key="1">
    <citation type="submission" date="2018-04" db="EMBL/GenBank/DDBJ databases">
        <title>Draft genome sequence of Pseudomonas syringae pv. actinidiae biovar 1 strains isolated from kiwifruit in Kagawa prefecture.</title>
        <authorList>
            <person name="Tabuchi M."/>
            <person name="Saito M."/>
            <person name="Fujiwara S."/>
            <person name="Sasa N."/>
            <person name="Akimitsu K."/>
            <person name="Gomi K."/>
            <person name="Konishi-Sugita S."/>
            <person name="Hamano K."/>
            <person name="Kataoka I."/>
        </authorList>
    </citation>
    <scope>NUCLEOTIDE SEQUENCE [LARGE SCALE GENOMIC DNA]</scope>
    <source>
        <strain evidence="1 2">MAFF212206</strain>
    </source>
</reference>
<proteinExistence type="predicted"/>
<gene>
    <name evidence="1" type="ORF">KPSA1_03481</name>
</gene>
<dbReference type="EMBL" id="BGJZ01000146">
    <property type="protein sequence ID" value="GBH10072.1"/>
    <property type="molecule type" value="Genomic_DNA"/>
</dbReference>
<protein>
    <submittedName>
        <fullName evidence="1">Signal transduction histidine kinase</fullName>
    </submittedName>
</protein>
<name>A0A2V0QLH8_PSESF</name>
<organism evidence="1 2">
    <name type="scientific">Pseudomonas syringae pv. actinidiae</name>
    <dbReference type="NCBI Taxonomy" id="103796"/>
    <lineage>
        <taxon>Bacteria</taxon>
        <taxon>Pseudomonadati</taxon>
        <taxon>Pseudomonadota</taxon>
        <taxon>Gammaproteobacteria</taxon>
        <taxon>Pseudomonadales</taxon>
        <taxon>Pseudomonadaceae</taxon>
        <taxon>Pseudomonas</taxon>
        <taxon>Pseudomonas syringae</taxon>
    </lineage>
</organism>
<dbReference type="GO" id="GO:0016301">
    <property type="term" value="F:kinase activity"/>
    <property type="evidence" value="ECO:0007669"/>
    <property type="project" value="UniProtKB-KW"/>
</dbReference>
<dbReference type="Proteomes" id="UP000247480">
    <property type="component" value="Unassembled WGS sequence"/>
</dbReference>
<evidence type="ECO:0000313" key="1">
    <source>
        <dbReference type="EMBL" id="GBH10072.1"/>
    </source>
</evidence>
<keyword evidence="1" id="KW-0418">Kinase</keyword>
<dbReference type="AlphaFoldDB" id="A0A2V0QLH8"/>
<keyword evidence="1" id="KW-0808">Transferase</keyword>